<reference evidence="10" key="1">
    <citation type="journal article" date="2014" name="Front. Microbiol.">
        <title>High frequency of phylogenetically diverse reductive dehalogenase-homologous genes in deep subseafloor sedimentary metagenomes.</title>
        <authorList>
            <person name="Kawai M."/>
            <person name="Futagami T."/>
            <person name="Toyoda A."/>
            <person name="Takaki Y."/>
            <person name="Nishi S."/>
            <person name="Hori S."/>
            <person name="Arai W."/>
            <person name="Tsubouchi T."/>
            <person name="Morono Y."/>
            <person name="Uchiyama I."/>
            <person name="Ito T."/>
            <person name="Fujiyama A."/>
            <person name="Inagaki F."/>
            <person name="Takami H."/>
        </authorList>
    </citation>
    <scope>NUCLEOTIDE SEQUENCE</scope>
    <source>
        <strain evidence="10">Expedition CK06-06</strain>
    </source>
</reference>
<feature type="domain" description="Methionyl/Valyl/Leucyl/Isoleucyl-tRNA synthetase anticodon-binding" evidence="9">
    <location>
        <begin position="70"/>
        <end position="216"/>
    </location>
</feature>
<evidence type="ECO:0000259" key="9">
    <source>
        <dbReference type="Pfam" id="PF08264"/>
    </source>
</evidence>
<dbReference type="SUPFAM" id="SSF47323">
    <property type="entry name" value="Anticodon-binding domain of a subclass of class I aminoacyl-tRNA synthetases"/>
    <property type="match status" value="1"/>
</dbReference>
<accession>X1DZK1</accession>
<dbReference type="InterPro" id="IPR033705">
    <property type="entry name" value="Anticodon_Ia_Val"/>
</dbReference>
<name>X1DZK1_9ZZZZ</name>
<dbReference type="CDD" id="cd07962">
    <property type="entry name" value="Anticodon_Ia_Val"/>
    <property type="match status" value="1"/>
</dbReference>
<keyword evidence="5" id="KW-0648">Protein biosynthesis</keyword>
<dbReference type="SUPFAM" id="SSF52374">
    <property type="entry name" value="Nucleotidylyl transferase"/>
    <property type="match status" value="1"/>
</dbReference>
<organism evidence="10">
    <name type="scientific">marine sediment metagenome</name>
    <dbReference type="NCBI Taxonomy" id="412755"/>
    <lineage>
        <taxon>unclassified sequences</taxon>
        <taxon>metagenomes</taxon>
        <taxon>ecological metagenomes</taxon>
    </lineage>
</organism>
<protein>
    <recommendedName>
        <fullName evidence="1">valine--tRNA ligase</fullName>
        <ecNumber evidence="1">6.1.1.9</ecNumber>
    </recommendedName>
    <alternativeName>
        <fullName evidence="7">Valyl-tRNA synthetase</fullName>
    </alternativeName>
</protein>
<dbReference type="Gene3D" id="1.10.730.10">
    <property type="entry name" value="Isoleucyl-tRNA Synthetase, Domain 1"/>
    <property type="match status" value="1"/>
</dbReference>
<keyword evidence="6" id="KW-0030">Aminoacyl-tRNA synthetase</keyword>
<dbReference type="GO" id="GO:0005829">
    <property type="term" value="C:cytosol"/>
    <property type="evidence" value="ECO:0007669"/>
    <property type="project" value="TreeGrafter"/>
</dbReference>
<evidence type="ECO:0000256" key="5">
    <source>
        <dbReference type="ARBA" id="ARBA00022917"/>
    </source>
</evidence>
<sequence>PLEMLERYSADAVRYWAASTALGKDAIINDEKILAGTKVVTKIWNVARFSSRFLDKHLEMNANQPLSPADRWLLSKLHRLIGRVTENFAKYDYAAAKNETEIFFWNDLADNYLEMAKRRLYDESDLGRNGAVFTLGNALRTVLKLFAPILPHITDEIYQPLFVETEGFTSIHLSPWPVVNPERVDAKAEEFGATLVDIATAVRRYKSEEGISLGTEMAALVLSSI</sequence>
<dbReference type="InterPro" id="IPR013155">
    <property type="entry name" value="M/V/L/I-tRNA-synth_anticd-bd"/>
</dbReference>
<dbReference type="EMBL" id="BART01033717">
    <property type="protein sequence ID" value="GAH10349.1"/>
    <property type="molecule type" value="Genomic_DNA"/>
</dbReference>
<dbReference type="PANTHER" id="PTHR11946:SF93">
    <property type="entry name" value="VALINE--TRNA LIGASE, CHLOROPLASTIC_MITOCHONDRIAL 2"/>
    <property type="match status" value="1"/>
</dbReference>
<dbReference type="InterPro" id="IPR009080">
    <property type="entry name" value="tRNAsynth_Ia_anticodon-bd"/>
</dbReference>
<dbReference type="EC" id="6.1.1.9" evidence="1"/>
<comment type="caution">
    <text evidence="10">The sequence shown here is derived from an EMBL/GenBank/DDBJ whole genome shotgun (WGS) entry which is preliminary data.</text>
</comment>
<evidence type="ECO:0000313" key="10">
    <source>
        <dbReference type="EMBL" id="GAH10349.1"/>
    </source>
</evidence>
<keyword evidence="2" id="KW-0436">Ligase</keyword>
<dbReference type="InterPro" id="IPR002303">
    <property type="entry name" value="Valyl-tRNA_ligase"/>
</dbReference>
<evidence type="ECO:0000256" key="4">
    <source>
        <dbReference type="ARBA" id="ARBA00022840"/>
    </source>
</evidence>
<dbReference type="Pfam" id="PF08264">
    <property type="entry name" value="Anticodon_1"/>
    <property type="match status" value="1"/>
</dbReference>
<keyword evidence="3" id="KW-0547">Nucleotide-binding</keyword>
<dbReference type="GO" id="GO:0004832">
    <property type="term" value="F:valine-tRNA ligase activity"/>
    <property type="evidence" value="ECO:0007669"/>
    <property type="project" value="UniProtKB-EC"/>
</dbReference>
<gene>
    <name evidence="10" type="ORF">S01H4_57841</name>
</gene>
<evidence type="ECO:0000256" key="6">
    <source>
        <dbReference type="ARBA" id="ARBA00023146"/>
    </source>
</evidence>
<comment type="catalytic activity">
    <reaction evidence="8">
        <text>tRNA(Val) + L-valine + ATP = L-valyl-tRNA(Val) + AMP + diphosphate</text>
        <dbReference type="Rhea" id="RHEA:10704"/>
        <dbReference type="Rhea" id="RHEA-COMP:9672"/>
        <dbReference type="Rhea" id="RHEA-COMP:9708"/>
        <dbReference type="ChEBI" id="CHEBI:30616"/>
        <dbReference type="ChEBI" id="CHEBI:33019"/>
        <dbReference type="ChEBI" id="CHEBI:57762"/>
        <dbReference type="ChEBI" id="CHEBI:78442"/>
        <dbReference type="ChEBI" id="CHEBI:78537"/>
        <dbReference type="ChEBI" id="CHEBI:456215"/>
        <dbReference type="EC" id="6.1.1.9"/>
    </reaction>
</comment>
<dbReference type="PANTHER" id="PTHR11946">
    <property type="entry name" value="VALYL-TRNA SYNTHETASES"/>
    <property type="match status" value="1"/>
</dbReference>
<keyword evidence="4" id="KW-0067">ATP-binding</keyword>
<evidence type="ECO:0000256" key="8">
    <source>
        <dbReference type="ARBA" id="ARBA00047552"/>
    </source>
</evidence>
<proteinExistence type="predicted"/>
<feature type="non-terminal residue" evidence="10">
    <location>
        <position position="1"/>
    </location>
</feature>
<evidence type="ECO:0000256" key="2">
    <source>
        <dbReference type="ARBA" id="ARBA00022598"/>
    </source>
</evidence>
<dbReference type="AlphaFoldDB" id="X1DZK1"/>
<feature type="non-terminal residue" evidence="10">
    <location>
        <position position="225"/>
    </location>
</feature>
<evidence type="ECO:0000256" key="1">
    <source>
        <dbReference type="ARBA" id="ARBA00013169"/>
    </source>
</evidence>
<dbReference type="GO" id="GO:0006438">
    <property type="term" value="P:valyl-tRNA aminoacylation"/>
    <property type="evidence" value="ECO:0007669"/>
    <property type="project" value="InterPro"/>
</dbReference>
<evidence type="ECO:0000256" key="3">
    <source>
        <dbReference type="ARBA" id="ARBA00022741"/>
    </source>
</evidence>
<dbReference type="GO" id="GO:0005524">
    <property type="term" value="F:ATP binding"/>
    <property type="evidence" value="ECO:0007669"/>
    <property type="project" value="UniProtKB-KW"/>
</dbReference>
<evidence type="ECO:0000256" key="7">
    <source>
        <dbReference type="ARBA" id="ARBA00029936"/>
    </source>
</evidence>